<sequence>MAEGPGVRRPGPLGNRGLPTRFVDAERSTKREERRRPLPDEDAPPVGTGDVLSFPGDTQLATLKPIDTTPAVNKWSERTPQFRNAVNIAIPLVSCSAWCLAMSSMGTVAPTRIPQLPDEAVPLRTG</sequence>
<dbReference type="EMBL" id="BAAAYK010000027">
    <property type="protein sequence ID" value="GAA3354033.1"/>
    <property type="molecule type" value="Genomic_DNA"/>
</dbReference>
<feature type="compositionally biased region" description="Basic and acidic residues" evidence="1">
    <location>
        <begin position="23"/>
        <end position="39"/>
    </location>
</feature>
<name>A0ABP6RJ67_9PSEU</name>
<accession>A0ABP6RJ67</accession>
<evidence type="ECO:0000313" key="3">
    <source>
        <dbReference type="Proteomes" id="UP001500483"/>
    </source>
</evidence>
<evidence type="ECO:0000256" key="1">
    <source>
        <dbReference type="SAM" id="MobiDB-lite"/>
    </source>
</evidence>
<evidence type="ECO:0000313" key="2">
    <source>
        <dbReference type="EMBL" id="GAA3354033.1"/>
    </source>
</evidence>
<proteinExistence type="predicted"/>
<organism evidence="2 3">
    <name type="scientific">Saccharopolyspora gregorii</name>
    <dbReference type="NCBI Taxonomy" id="33914"/>
    <lineage>
        <taxon>Bacteria</taxon>
        <taxon>Bacillati</taxon>
        <taxon>Actinomycetota</taxon>
        <taxon>Actinomycetes</taxon>
        <taxon>Pseudonocardiales</taxon>
        <taxon>Pseudonocardiaceae</taxon>
        <taxon>Saccharopolyspora</taxon>
    </lineage>
</organism>
<keyword evidence="3" id="KW-1185">Reference proteome</keyword>
<protein>
    <submittedName>
        <fullName evidence="2">Uncharacterized protein</fullName>
    </submittedName>
</protein>
<dbReference type="Proteomes" id="UP001500483">
    <property type="component" value="Unassembled WGS sequence"/>
</dbReference>
<gene>
    <name evidence="2" type="ORF">GCM10020366_09430</name>
</gene>
<reference evidence="3" key="1">
    <citation type="journal article" date="2019" name="Int. J. Syst. Evol. Microbiol.">
        <title>The Global Catalogue of Microorganisms (GCM) 10K type strain sequencing project: providing services to taxonomists for standard genome sequencing and annotation.</title>
        <authorList>
            <consortium name="The Broad Institute Genomics Platform"/>
            <consortium name="The Broad Institute Genome Sequencing Center for Infectious Disease"/>
            <person name="Wu L."/>
            <person name="Ma J."/>
        </authorList>
    </citation>
    <scope>NUCLEOTIDE SEQUENCE [LARGE SCALE GENOMIC DNA]</scope>
    <source>
        <strain evidence="3">JCM 9687</strain>
    </source>
</reference>
<feature type="region of interest" description="Disordered" evidence="1">
    <location>
        <begin position="1"/>
        <end position="57"/>
    </location>
</feature>
<comment type="caution">
    <text evidence="2">The sequence shown here is derived from an EMBL/GenBank/DDBJ whole genome shotgun (WGS) entry which is preliminary data.</text>
</comment>